<organism evidence="1">
    <name type="scientific">Cacopsylla melanoneura</name>
    <dbReference type="NCBI Taxonomy" id="428564"/>
    <lineage>
        <taxon>Eukaryota</taxon>
        <taxon>Metazoa</taxon>
        <taxon>Ecdysozoa</taxon>
        <taxon>Arthropoda</taxon>
        <taxon>Hexapoda</taxon>
        <taxon>Insecta</taxon>
        <taxon>Pterygota</taxon>
        <taxon>Neoptera</taxon>
        <taxon>Paraneoptera</taxon>
        <taxon>Hemiptera</taxon>
        <taxon>Sternorrhyncha</taxon>
        <taxon>Psylloidea</taxon>
        <taxon>Psyllidae</taxon>
        <taxon>Psyllinae</taxon>
        <taxon>Cacopsylla</taxon>
    </lineage>
</organism>
<sequence>MVETVIIFHTRNTKSFQYCLNVNEDVNRHMTLDAGRGVLHFGYKETKRFGNEDHQEGEFWQFDVRLDLKRDAQRIIFFRGKNVIVRSDLLKFIYFLYKVLQEGD</sequence>
<name>A0A8D8M5F3_9HEMI</name>
<proteinExistence type="predicted"/>
<dbReference type="EMBL" id="HBUF01052328">
    <property type="protein sequence ID" value="CAG6622350.1"/>
    <property type="molecule type" value="Transcribed_RNA"/>
</dbReference>
<evidence type="ECO:0000313" key="1">
    <source>
        <dbReference type="EMBL" id="CAG6622350.1"/>
    </source>
</evidence>
<dbReference type="AlphaFoldDB" id="A0A8D8M5F3"/>
<protein>
    <submittedName>
        <fullName evidence="1">Uncharacterized protein</fullName>
    </submittedName>
</protein>
<accession>A0A8D8M5F3</accession>
<reference evidence="1" key="1">
    <citation type="submission" date="2021-05" db="EMBL/GenBank/DDBJ databases">
        <authorList>
            <person name="Alioto T."/>
            <person name="Alioto T."/>
            <person name="Gomez Garrido J."/>
        </authorList>
    </citation>
    <scope>NUCLEOTIDE SEQUENCE</scope>
</reference>